<protein>
    <submittedName>
        <fullName evidence="1">Uncharacterized protein</fullName>
    </submittedName>
</protein>
<proteinExistence type="predicted"/>
<accession>A0A0A9BNP2</accession>
<reference evidence="1" key="1">
    <citation type="submission" date="2014-09" db="EMBL/GenBank/DDBJ databases">
        <authorList>
            <person name="Magalhaes I.L.F."/>
            <person name="Oliveira U."/>
            <person name="Santos F.R."/>
            <person name="Vidigal T.H.D.A."/>
            <person name="Brescovit A.D."/>
            <person name="Santos A.J."/>
        </authorList>
    </citation>
    <scope>NUCLEOTIDE SEQUENCE</scope>
    <source>
        <tissue evidence="1">Shoot tissue taken approximately 20 cm above the soil surface</tissue>
    </source>
</reference>
<sequence>MCCCWRLLAFWFLVLVSNGSKHALH</sequence>
<dbReference type="AlphaFoldDB" id="A0A0A9BNP2"/>
<evidence type="ECO:0000313" key="1">
    <source>
        <dbReference type="EMBL" id="JAD63778.1"/>
    </source>
</evidence>
<dbReference type="EMBL" id="GBRH01234117">
    <property type="protein sequence ID" value="JAD63778.1"/>
    <property type="molecule type" value="Transcribed_RNA"/>
</dbReference>
<name>A0A0A9BNP2_ARUDO</name>
<reference evidence="1" key="2">
    <citation type="journal article" date="2015" name="Data Brief">
        <title>Shoot transcriptome of the giant reed, Arundo donax.</title>
        <authorList>
            <person name="Barrero R.A."/>
            <person name="Guerrero F.D."/>
            <person name="Moolhuijzen P."/>
            <person name="Goolsby J.A."/>
            <person name="Tidwell J."/>
            <person name="Bellgard S.E."/>
            <person name="Bellgard M.I."/>
        </authorList>
    </citation>
    <scope>NUCLEOTIDE SEQUENCE</scope>
    <source>
        <tissue evidence="1">Shoot tissue taken approximately 20 cm above the soil surface</tissue>
    </source>
</reference>
<organism evidence="1">
    <name type="scientific">Arundo donax</name>
    <name type="common">Giant reed</name>
    <name type="synonym">Donax arundinaceus</name>
    <dbReference type="NCBI Taxonomy" id="35708"/>
    <lineage>
        <taxon>Eukaryota</taxon>
        <taxon>Viridiplantae</taxon>
        <taxon>Streptophyta</taxon>
        <taxon>Embryophyta</taxon>
        <taxon>Tracheophyta</taxon>
        <taxon>Spermatophyta</taxon>
        <taxon>Magnoliopsida</taxon>
        <taxon>Liliopsida</taxon>
        <taxon>Poales</taxon>
        <taxon>Poaceae</taxon>
        <taxon>PACMAD clade</taxon>
        <taxon>Arundinoideae</taxon>
        <taxon>Arundineae</taxon>
        <taxon>Arundo</taxon>
    </lineage>
</organism>